<comment type="caution">
    <text evidence="4">The sequence shown here is derived from an EMBL/GenBank/DDBJ whole genome shotgun (WGS) entry which is preliminary data.</text>
</comment>
<dbReference type="InterPro" id="IPR054722">
    <property type="entry name" value="PolX-like_BBD"/>
</dbReference>
<dbReference type="SMART" id="SM00343">
    <property type="entry name" value="ZnF_C2HC"/>
    <property type="match status" value="1"/>
</dbReference>
<keyword evidence="5" id="KW-1185">Reference proteome</keyword>
<dbReference type="EMBL" id="JAHWGI010000283">
    <property type="protein sequence ID" value="KAK3911651.1"/>
    <property type="molecule type" value="Genomic_DNA"/>
</dbReference>
<protein>
    <submittedName>
        <fullName evidence="4">Retrovirus-related Pol polyprotein from transposon TNT 1-94</fullName>
    </submittedName>
</protein>
<dbReference type="GO" id="GO:0071897">
    <property type="term" value="P:DNA biosynthetic process"/>
    <property type="evidence" value="ECO:0007669"/>
    <property type="project" value="UniProtKB-ARBA"/>
</dbReference>
<dbReference type="InterPro" id="IPR013103">
    <property type="entry name" value="RVT_2"/>
</dbReference>
<keyword evidence="2" id="KW-0479">Metal-binding</keyword>
<dbReference type="PROSITE" id="PS50158">
    <property type="entry name" value="ZF_CCHC"/>
    <property type="match status" value="1"/>
</dbReference>
<evidence type="ECO:0000259" key="3">
    <source>
        <dbReference type="PROSITE" id="PS50158"/>
    </source>
</evidence>
<dbReference type="Pfam" id="PF14223">
    <property type="entry name" value="Retrotran_gag_2"/>
    <property type="match status" value="1"/>
</dbReference>
<dbReference type="InterPro" id="IPR043502">
    <property type="entry name" value="DNA/RNA_pol_sf"/>
</dbReference>
<dbReference type="InterPro" id="IPR036875">
    <property type="entry name" value="Znf_CCHC_sf"/>
</dbReference>
<proteinExistence type="predicted"/>
<keyword evidence="1" id="KW-0064">Aspartyl protease</keyword>
<evidence type="ECO:0000313" key="4">
    <source>
        <dbReference type="EMBL" id="KAK3911651.1"/>
    </source>
</evidence>
<feature type="domain" description="CCHC-type" evidence="3">
    <location>
        <begin position="227"/>
        <end position="241"/>
    </location>
</feature>
<keyword evidence="2" id="KW-0862">Zinc</keyword>
<dbReference type="GO" id="GO:0004190">
    <property type="term" value="F:aspartic-type endopeptidase activity"/>
    <property type="evidence" value="ECO:0007669"/>
    <property type="project" value="UniProtKB-KW"/>
</dbReference>
<evidence type="ECO:0000256" key="2">
    <source>
        <dbReference type="PROSITE-ProRule" id="PRU00047"/>
    </source>
</evidence>
<dbReference type="Pfam" id="PF07727">
    <property type="entry name" value="RVT_2"/>
    <property type="match status" value="1"/>
</dbReference>
<dbReference type="PANTHER" id="PTHR47592">
    <property type="entry name" value="PBF68 PROTEIN"/>
    <property type="match status" value="1"/>
</dbReference>
<dbReference type="SUPFAM" id="SSF57756">
    <property type="entry name" value="Retrovirus zinc finger-like domains"/>
    <property type="match status" value="1"/>
</dbReference>
<reference evidence="4" key="2">
    <citation type="journal article" date="2023" name="BMC Genomics">
        <title>Pest status, molecular evolution, and epigenetic factors derived from the genome assembly of Frankliniella fusca, a thysanopteran phytovirus vector.</title>
        <authorList>
            <person name="Catto M.A."/>
            <person name="Labadie P.E."/>
            <person name="Jacobson A.L."/>
            <person name="Kennedy G.G."/>
            <person name="Srinivasan R."/>
            <person name="Hunt B.G."/>
        </authorList>
    </citation>
    <scope>NUCLEOTIDE SEQUENCE</scope>
    <source>
        <strain evidence="4">PL_HMW_Pooled</strain>
    </source>
</reference>
<gene>
    <name evidence="4" type="ORF">KUF71_021312</name>
</gene>
<accession>A0AAE1GYH0</accession>
<dbReference type="GO" id="GO:0008270">
    <property type="term" value="F:zinc ion binding"/>
    <property type="evidence" value="ECO:0007669"/>
    <property type="project" value="UniProtKB-KW"/>
</dbReference>
<sequence length="743" mass="83639">MPAQGDNEDQQGAGGRAPERIVLGNGYNLADKDKLTGSDNFRSWEFLMKGLLYNEGLLEVIEGTEQSQDKLKRAYYRIAANVATQVHPLLYNIIDGLTAWNTLKLNYGSVSSSSKLELYQNLFSIKMENYKNVSEYVNAIMTTHERLVQLKKGLDDETVAYLMLIGLPSQYEPVKMTISSLKQDLTTEFVRERLLNCAINANNSPDAAFLAVKNSQPPGQIKKKVTCHFCKKLGHIQKDCRARLRALQQKKNGAPPPAKGPEKANHVLTPNPLVTAYPTEPKVLVAVDTEKKVEDENPTLRARIPDYAFAARSNRLAAFVDSGATRHMFNDRRFFNELEEINLDILVANDARVPCKGKGSVTINCTDGPVIITDVLYVPGLSANLVSVSVLTSKGFGVMFDDKICKIFKNDQIWLTAKRQDNLYVVNEPSQTVEEEVFERGCEEEFFEAEDGINDQSMEEIEFGPEERRYPLRNRRPKVDSIGDNLVVIAIYVDDILVLSSSLAEITSVKEFLSEKFELWDFGTVRSYLGVRVEEEKIIKVSHVPTAYQVADVMTKSLAGPRFKSLRENLGLTSLLKRKSKYQEVYTSNKRFYNKSKIGLQDKFNDQKREMPTVVCTCCAQLFFRKSTISESKLKLDSKFSLMNETLLTGGFVADSGIKMAPGEGNTPLSLTLDEDNDVLAFPTIYAGKPRLFKVKYSPVDIAKAEARHHDRRVAINIPKVMMNFCKARVHKLKSRVLYTFTA</sequence>
<evidence type="ECO:0000256" key="1">
    <source>
        <dbReference type="ARBA" id="ARBA00022750"/>
    </source>
</evidence>
<dbReference type="Proteomes" id="UP001219518">
    <property type="component" value="Unassembled WGS sequence"/>
</dbReference>
<keyword evidence="1" id="KW-0645">Protease</keyword>
<name>A0AAE1GYH0_9NEOP</name>
<reference evidence="4" key="1">
    <citation type="submission" date="2021-07" db="EMBL/GenBank/DDBJ databases">
        <authorList>
            <person name="Catto M.A."/>
            <person name="Jacobson A."/>
            <person name="Kennedy G."/>
            <person name="Labadie P."/>
            <person name="Hunt B.G."/>
            <person name="Srinivasan R."/>
        </authorList>
    </citation>
    <scope>NUCLEOTIDE SEQUENCE</scope>
    <source>
        <strain evidence="4">PL_HMW_Pooled</strain>
        <tissue evidence="4">Head</tissue>
    </source>
</reference>
<dbReference type="SUPFAM" id="SSF56672">
    <property type="entry name" value="DNA/RNA polymerases"/>
    <property type="match status" value="1"/>
</dbReference>
<keyword evidence="2" id="KW-0863">Zinc-finger</keyword>
<keyword evidence="1" id="KW-0378">Hydrolase</keyword>
<evidence type="ECO:0000313" key="5">
    <source>
        <dbReference type="Proteomes" id="UP001219518"/>
    </source>
</evidence>
<dbReference type="Pfam" id="PF22936">
    <property type="entry name" value="Pol_BBD"/>
    <property type="match status" value="1"/>
</dbReference>
<organism evidence="4 5">
    <name type="scientific">Frankliniella fusca</name>
    <dbReference type="NCBI Taxonomy" id="407009"/>
    <lineage>
        <taxon>Eukaryota</taxon>
        <taxon>Metazoa</taxon>
        <taxon>Ecdysozoa</taxon>
        <taxon>Arthropoda</taxon>
        <taxon>Hexapoda</taxon>
        <taxon>Insecta</taxon>
        <taxon>Pterygota</taxon>
        <taxon>Neoptera</taxon>
        <taxon>Paraneoptera</taxon>
        <taxon>Thysanoptera</taxon>
        <taxon>Terebrantia</taxon>
        <taxon>Thripoidea</taxon>
        <taxon>Thripidae</taxon>
        <taxon>Frankliniella</taxon>
    </lineage>
</organism>
<dbReference type="AlphaFoldDB" id="A0AAE1GYH0"/>
<dbReference type="GO" id="GO:0003676">
    <property type="term" value="F:nucleic acid binding"/>
    <property type="evidence" value="ECO:0007669"/>
    <property type="project" value="InterPro"/>
</dbReference>
<dbReference type="InterPro" id="IPR001878">
    <property type="entry name" value="Znf_CCHC"/>
</dbReference>